<keyword evidence="4" id="KW-0745">Spermidine biosynthesis</keyword>
<gene>
    <name evidence="4 8" type="primary">speE</name>
    <name evidence="8" type="ORF">GCA01S_060_00370</name>
</gene>
<dbReference type="EC" id="2.5.1.16" evidence="4"/>
<dbReference type="Proteomes" id="UP000023561">
    <property type="component" value="Unassembled WGS sequence"/>
</dbReference>
<keyword evidence="3 4" id="KW-0620">Polyamine biosynthesis</keyword>
<evidence type="ECO:0000313" key="9">
    <source>
        <dbReference type="Proteomes" id="UP000023561"/>
    </source>
</evidence>
<comment type="subunit">
    <text evidence="4">Homodimer or homotetramer.</text>
</comment>
<sequence>MNSRKQKTKPWFSPEYDRRLHFSSTSPTPREDSSNESSRGDKWDRIGLQELLNVKHRSLFKEKSAFQNIQIIEATDLRMYLDQQLQFSSLDERIYHEALVHPAFTLASNHERVLILGGGDGLALREVLKYGDVKHVDLVDLDPLVLEAAKKVKSLASLNQYSLYDSRVTVHPQDAVDFLASNRSPYHIIIVDFPDPTDQTISDLYTTEFYSLLKRSLADDGVFVCQSNSPEDTPIVFWSIGRTIESAGFQTLSYHTIIPSFGDWGFHIGAKRSISWGNKYVQVPCRTLPANLKKLSYFPPKILAKKNHAIVNSKRNSILHKIFKKENLYL</sequence>
<dbReference type="EMBL" id="BAWO01000060">
    <property type="protein sequence ID" value="GAJ41221.1"/>
    <property type="molecule type" value="Genomic_DNA"/>
</dbReference>
<evidence type="ECO:0000313" key="8">
    <source>
        <dbReference type="EMBL" id="GAJ41221.1"/>
    </source>
</evidence>
<comment type="caution">
    <text evidence="4">Lacks conserved residue(s) required for the propagation of feature annotation.</text>
</comment>
<dbReference type="PANTHER" id="PTHR43317:SF1">
    <property type="entry name" value="THERMOSPERMINE SYNTHASE ACAULIS5"/>
    <property type="match status" value="1"/>
</dbReference>
<feature type="region of interest" description="Disordered" evidence="6">
    <location>
        <begin position="1"/>
        <end position="41"/>
    </location>
</feature>
<comment type="function">
    <text evidence="4">Catalyzes the irreversible transfer of a propylamine group from the amino donor S-adenosylmethioninamine (decarboxy-AdoMet) to putrescine (1,4-diaminobutane) to yield spermidine.</text>
</comment>
<evidence type="ECO:0000256" key="5">
    <source>
        <dbReference type="PROSITE-ProRule" id="PRU00354"/>
    </source>
</evidence>
<feature type="binding site" evidence="4">
    <location>
        <begin position="174"/>
        <end position="175"/>
    </location>
    <ligand>
        <name>S-methyl-5'-thioadenosine</name>
        <dbReference type="ChEBI" id="CHEBI:17509"/>
    </ligand>
</feature>
<feature type="active site" description="Proton acceptor" evidence="4 5">
    <location>
        <position position="192"/>
    </location>
</feature>
<comment type="caution">
    <text evidence="8">The sequence shown here is derived from an EMBL/GenBank/DDBJ whole genome shotgun (WGS) entry which is preliminary data.</text>
</comment>
<organism evidence="8 9">
    <name type="scientific">Parageobacillus caldoxylosilyticus NBRC 107762</name>
    <dbReference type="NCBI Taxonomy" id="1220594"/>
    <lineage>
        <taxon>Bacteria</taxon>
        <taxon>Bacillati</taxon>
        <taxon>Bacillota</taxon>
        <taxon>Bacilli</taxon>
        <taxon>Bacillales</taxon>
        <taxon>Anoxybacillaceae</taxon>
        <taxon>Saccharococcus</taxon>
    </lineage>
</organism>
<dbReference type="InterPro" id="IPR029063">
    <property type="entry name" value="SAM-dependent_MTases_sf"/>
</dbReference>
<keyword evidence="2 4" id="KW-0808">Transferase</keyword>
<dbReference type="HAMAP" id="MF_00198">
    <property type="entry name" value="Spermidine_synth"/>
    <property type="match status" value="1"/>
</dbReference>
<reference evidence="8 9" key="1">
    <citation type="submission" date="2014-04" db="EMBL/GenBank/DDBJ databases">
        <title>Whole genome shotgun sequence of Geobacillus caldoxylosilyticus NBRC 107762.</title>
        <authorList>
            <person name="Hosoyama A."/>
            <person name="Hosoyama Y."/>
            <person name="Katano-Makiyama Y."/>
            <person name="Tsuchikane K."/>
            <person name="Ohji S."/>
            <person name="Ichikawa N."/>
            <person name="Yamazoe A."/>
            <person name="Fujita N."/>
        </authorList>
    </citation>
    <scope>NUCLEOTIDE SEQUENCE [LARGE SCALE GENOMIC DNA]</scope>
    <source>
        <strain evidence="8 9">NBRC 107762</strain>
    </source>
</reference>
<comment type="pathway">
    <text evidence="4">Amine and polyamine biosynthesis; spermidine biosynthesis; spermidine from putrescine: step 1/1.</text>
</comment>
<dbReference type="SUPFAM" id="SSF53335">
    <property type="entry name" value="S-adenosyl-L-methionine-dependent methyltransferases"/>
    <property type="match status" value="1"/>
</dbReference>
<evidence type="ECO:0000256" key="1">
    <source>
        <dbReference type="ARBA" id="ARBA00007867"/>
    </source>
</evidence>
<evidence type="ECO:0000256" key="6">
    <source>
        <dbReference type="SAM" id="MobiDB-lite"/>
    </source>
</evidence>
<dbReference type="InterPro" id="IPR030374">
    <property type="entry name" value="PABS"/>
</dbReference>
<feature type="binding site" evidence="4">
    <location>
        <position position="67"/>
    </location>
    <ligand>
        <name>S-methyl-5'-thioadenosine</name>
        <dbReference type="ChEBI" id="CHEBI:17509"/>
    </ligand>
</feature>
<dbReference type="UniPathway" id="UPA00248">
    <property type="reaction ID" value="UER00314"/>
</dbReference>
<dbReference type="GO" id="GO:0008295">
    <property type="term" value="P:spermidine biosynthetic process"/>
    <property type="evidence" value="ECO:0007669"/>
    <property type="project" value="UniProtKB-UniRule"/>
</dbReference>
<evidence type="ECO:0000256" key="2">
    <source>
        <dbReference type="ARBA" id="ARBA00022679"/>
    </source>
</evidence>
<dbReference type="Gene3D" id="3.40.50.150">
    <property type="entry name" value="Vaccinia Virus protein VP39"/>
    <property type="match status" value="1"/>
</dbReference>
<feature type="binding site" evidence="4">
    <location>
        <position position="120"/>
    </location>
    <ligand>
        <name>spermidine</name>
        <dbReference type="ChEBI" id="CHEBI:57834"/>
    </ligand>
</feature>
<dbReference type="AlphaFoldDB" id="A0A023DJL9"/>
<protein>
    <recommendedName>
        <fullName evidence="4">Polyamine aminopropyltransferase</fullName>
    </recommendedName>
    <alternativeName>
        <fullName evidence="4">Putrescine aminopropyltransferase</fullName>
        <shortName evidence="4">PAPT</shortName>
    </alternativeName>
    <alternativeName>
        <fullName evidence="4">Spermidine synthase</fullName>
        <shortName evidence="4">SPDS</shortName>
        <shortName evidence="4">SPDSY</shortName>
        <ecNumber evidence="4">2.5.1.16</ecNumber>
    </alternativeName>
</protein>
<dbReference type="PROSITE" id="PS51006">
    <property type="entry name" value="PABS_2"/>
    <property type="match status" value="1"/>
</dbReference>
<evidence type="ECO:0000256" key="4">
    <source>
        <dbReference type="HAMAP-Rule" id="MF_00198"/>
    </source>
</evidence>
<dbReference type="GO" id="GO:0004766">
    <property type="term" value="F:spermidine synthase activity"/>
    <property type="evidence" value="ECO:0007669"/>
    <property type="project" value="UniProtKB-UniRule"/>
</dbReference>
<evidence type="ECO:0000256" key="3">
    <source>
        <dbReference type="ARBA" id="ARBA00023115"/>
    </source>
</evidence>
<dbReference type="PANTHER" id="PTHR43317">
    <property type="entry name" value="THERMOSPERMINE SYNTHASE ACAULIS5"/>
    <property type="match status" value="1"/>
</dbReference>
<name>A0A023DJL9_9BACL</name>
<feature type="domain" description="PABS" evidence="7">
    <location>
        <begin position="41"/>
        <end position="271"/>
    </location>
</feature>
<dbReference type="OrthoDB" id="9793120at2"/>
<dbReference type="Pfam" id="PF01564">
    <property type="entry name" value="Spermine_synth"/>
    <property type="match status" value="1"/>
</dbReference>
<keyword evidence="9" id="KW-1185">Reference proteome</keyword>
<dbReference type="CDD" id="cd02440">
    <property type="entry name" value="AdoMet_MTases"/>
    <property type="match status" value="1"/>
</dbReference>
<dbReference type="PROSITE" id="PS01330">
    <property type="entry name" value="PABS_1"/>
    <property type="match status" value="1"/>
</dbReference>
<dbReference type="InterPro" id="IPR001045">
    <property type="entry name" value="Spermi_synthase"/>
</dbReference>
<feature type="binding site" evidence="4">
    <location>
        <position position="140"/>
    </location>
    <ligand>
        <name>S-methyl-5'-thioadenosine</name>
        <dbReference type="ChEBI" id="CHEBI:17509"/>
    </ligand>
</feature>
<feature type="compositionally biased region" description="Basic and acidic residues" evidence="6">
    <location>
        <begin position="29"/>
        <end position="41"/>
    </location>
</feature>
<dbReference type="InterPro" id="IPR030373">
    <property type="entry name" value="PABS_CS"/>
</dbReference>
<dbReference type="RefSeq" id="WP_042411262.1">
    <property type="nucleotide sequence ID" value="NZ_BAWO01000060.1"/>
</dbReference>
<comment type="catalytic activity">
    <reaction evidence="4">
        <text>S-adenosyl 3-(methylsulfanyl)propylamine + putrescine = S-methyl-5'-thioadenosine + spermidine + H(+)</text>
        <dbReference type="Rhea" id="RHEA:12721"/>
        <dbReference type="ChEBI" id="CHEBI:15378"/>
        <dbReference type="ChEBI" id="CHEBI:17509"/>
        <dbReference type="ChEBI" id="CHEBI:57443"/>
        <dbReference type="ChEBI" id="CHEBI:57834"/>
        <dbReference type="ChEBI" id="CHEBI:326268"/>
        <dbReference type="EC" id="2.5.1.16"/>
    </reaction>
</comment>
<evidence type="ECO:0000259" key="7">
    <source>
        <dbReference type="PROSITE" id="PS51006"/>
    </source>
</evidence>
<proteinExistence type="inferred from homology"/>
<feature type="binding site" evidence="4">
    <location>
        <position position="96"/>
    </location>
    <ligand>
        <name>spermidine</name>
        <dbReference type="ChEBI" id="CHEBI:57834"/>
    </ligand>
</feature>
<comment type="similarity">
    <text evidence="1 4">Belongs to the spermidine/spermine synthase family.</text>
</comment>
<dbReference type="GO" id="GO:0010487">
    <property type="term" value="F:thermospermine synthase activity"/>
    <property type="evidence" value="ECO:0007669"/>
    <property type="project" value="UniProtKB-ARBA"/>
</dbReference>
<accession>A0A023DJL9</accession>